<dbReference type="EMBL" id="JACRSU010000001">
    <property type="protein sequence ID" value="MBC8539983.1"/>
    <property type="molecule type" value="Genomic_DNA"/>
</dbReference>
<protein>
    <submittedName>
        <fullName evidence="2">Uncharacterized protein</fullName>
    </submittedName>
</protein>
<accession>A0A926DL07</accession>
<keyword evidence="3" id="KW-1185">Reference proteome</keyword>
<proteinExistence type="predicted"/>
<dbReference type="AlphaFoldDB" id="A0A926DL07"/>
<evidence type="ECO:0000256" key="1">
    <source>
        <dbReference type="SAM" id="Coils"/>
    </source>
</evidence>
<feature type="coiled-coil region" evidence="1">
    <location>
        <begin position="18"/>
        <end position="78"/>
    </location>
</feature>
<dbReference type="Proteomes" id="UP000611762">
    <property type="component" value="Unassembled WGS sequence"/>
</dbReference>
<organism evidence="2 3">
    <name type="scientific">Congzhengia minquanensis</name>
    <dbReference type="NCBI Taxonomy" id="2763657"/>
    <lineage>
        <taxon>Bacteria</taxon>
        <taxon>Bacillati</taxon>
        <taxon>Bacillota</taxon>
        <taxon>Clostridia</taxon>
        <taxon>Eubacteriales</taxon>
        <taxon>Oscillospiraceae</taxon>
        <taxon>Congzhengia</taxon>
    </lineage>
</organism>
<evidence type="ECO:0000313" key="2">
    <source>
        <dbReference type="EMBL" id="MBC8539983.1"/>
    </source>
</evidence>
<reference evidence="2" key="1">
    <citation type="submission" date="2020-08" db="EMBL/GenBank/DDBJ databases">
        <title>Genome public.</title>
        <authorList>
            <person name="Liu C."/>
            <person name="Sun Q."/>
        </authorList>
    </citation>
    <scope>NUCLEOTIDE SEQUENCE</scope>
    <source>
        <strain evidence="2">H8</strain>
    </source>
</reference>
<comment type="caution">
    <text evidence="2">The sequence shown here is derived from an EMBL/GenBank/DDBJ whole genome shotgun (WGS) entry which is preliminary data.</text>
</comment>
<name>A0A926DL07_9FIRM</name>
<dbReference type="RefSeq" id="WP_249311144.1">
    <property type="nucleotide sequence ID" value="NZ_JACRSU010000001.1"/>
</dbReference>
<sequence>MDNEKLLESIGVMLDRQSNELKADMKDLESRMKVVIENDVTTRINALVDGYKLVHEKQWELEQKLSQLERRLEKLEIAG</sequence>
<gene>
    <name evidence="2" type="ORF">H8698_03200</name>
</gene>
<evidence type="ECO:0000313" key="3">
    <source>
        <dbReference type="Proteomes" id="UP000611762"/>
    </source>
</evidence>
<keyword evidence="1" id="KW-0175">Coiled coil</keyword>